<keyword evidence="1" id="KW-0732">Signal</keyword>
<dbReference type="InterPro" id="IPR042307">
    <property type="entry name" value="Reeler_sf"/>
</dbReference>
<evidence type="ECO:0000313" key="4">
    <source>
        <dbReference type="Proteomes" id="UP000194236"/>
    </source>
</evidence>
<dbReference type="PANTHER" id="PTHR45828:SF40">
    <property type="entry name" value="REELIN DOMAIN-CONTAINING PROTEIN"/>
    <property type="match status" value="1"/>
</dbReference>
<dbReference type="EMBL" id="MUJZ01027659">
    <property type="protein sequence ID" value="OTF78493.1"/>
    <property type="molecule type" value="Genomic_DNA"/>
</dbReference>
<dbReference type="OrthoDB" id="6495797at2759"/>
<dbReference type="Pfam" id="PF02014">
    <property type="entry name" value="Reeler"/>
    <property type="match status" value="1"/>
</dbReference>
<evidence type="ECO:0000259" key="2">
    <source>
        <dbReference type="Pfam" id="PF02014"/>
    </source>
</evidence>
<protein>
    <submittedName>
        <fullName evidence="3">Reeler domain containing protein</fullName>
    </submittedName>
</protein>
<feature type="signal peptide" evidence="1">
    <location>
        <begin position="1"/>
        <end position="26"/>
    </location>
</feature>
<proteinExistence type="predicted"/>
<dbReference type="PANTHER" id="PTHR45828">
    <property type="entry name" value="CYTOCHROME B561/FERRIC REDUCTASE TRANSMEMBRANE"/>
    <property type="match status" value="1"/>
</dbReference>
<reference evidence="3 4" key="1">
    <citation type="submission" date="2017-03" db="EMBL/GenBank/DDBJ databases">
        <title>Genome Survey of Euroglyphus maynei.</title>
        <authorList>
            <person name="Arlian L.G."/>
            <person name="Morgan M.S."/>
            <person name="Rider S.D."/>
        </authorList>
    </citation>
    <scope>NUCLEOTIDE SEQUENCE [LARGE SCALE GENOMIC DNA]</scope>
    <source>
        <strain evidence="3">Arlian Lab</strain>
        <tissue evidence="3">Whole body</tissue>
    </source>
</reference>
<dbReference type="GO" id="GO:0016020">
    <property type="term" value="C:membrane"/>
    <property type="evidence" value="ECO:0007669"/>
    <property type="project" value="TreeGrafter"/>
</dbReference>
<evidence type="ECO:0000256" key="1">
    <source>
        <dbReference type="SAM" id="SignalP"/>
    </source>
</evidence>
<dbReference type="AlphaFoldDB" id="A0A1Y3BFA2"/>
<organism evidence="3 4">
    <name type="scientific">Euroglyphus maynei</name>
    <name type="common">Mayne's house dust mite</name>
    <dbReference type="NCBI Taxonomy" id="6958"/>
    <lineage>
        <taxon>Eukaryota</taxon>
        <taxon>Metazoa</taxon>
        <taxon>Ecdysozoa</taxon>
        <taxon>Arthropoda</taxon>
        <taxon>Chelicerata</taxon>
        <taxon>Arachnida</taxon>
        <taxon>Acari</taxon>
        <taxon>Acariformes</taxon>
        <taxon>Sarcoptiformes</taxon>
        <taxon>Astigmata</taxon>
        <taxon>Psoroptidia</taxon>
        <taxon>Analgoidea</taxon>
        <taxon>Pyroglyphidae</taxon>
        <taxon>Pyroglyphinae</taxon>
        <taxon>Euroglyphus</taxon>
    </lineage>
</organism>
<dbReference type="InterPro" id="IPR002861">
    <property type="entry name" value="Reeler_dom"/>
</dbReference>
<feature type="domain" description="Reelin" evidence="2">
    <location>
        <begin position="36"/>
        <end position="126"/>
    </location>
</feature>
<sequence>MATINNQMKSSLLILSIMIIIELCQSWPSGAPEKTCPTLLPRHGGQPAKESNESPYMIEQSNSQYRPGDQIKVVLKSPTNIPFKGLIIQALDPETGKTIGNFSQGIGLKLIDSCSAVTHSDNRNQNPCILKP</sequence>
<dbReference type="Gene3D" id="2.60.40.4060">
    <property type="entry name" value="Reeler domain"/>
    <property type="match status" value="1"/>
</dbReference>
<accession>A0A1Y3BFA2</accession>
<keyword evidence="4" id="KW-1185">Reference proteome</keyword>
<evidence type="ECO:0000313" key="3">
    <source>
        <dbReference type="EMBL" id="OTF78493.1"/>
    </source>
</evidence>
<feature type="chain" id="PRO_5012327750" evidence="1">
    <location>
        <begin position="27"/>
        <end position="132"/>
    </location>
</feature>
<dbReference type="CDD" id="cd08544">
    <property type="entry name" value="Reeler"/>
    <property type="match status" value="1"/>
</dbReference>
<gene>
    <name evidence="3" type="ORF">BLA29_011101</name>
</gene>
<name>A0A1Y3BFA2_EURMA</name>
<comment type="caution">
    <text evidence="3">The sequence shown here is derived from an EMBL/GenBank/DDBJ whole genome shotgun (WGS) entry which is preliminary data.</text>
</comment>
<dbReference type="InterPro" id="IPR051237">
    <property type="entry name" value="Ferric-chelate_Red/DefProt"/>
</dbReference>
<dbReference type="Proteomes" id="UP000194236">
    <property type="component" value="Unassembled WGS sequence"/>
</dbReference>